<dbReference type="InterPro" id="IPR004547">
    <property type="entry name" value="Glucosamine6P_isomerase"/>
</dbReference>
<dbReference type="PANTHER" id="PTHR11280:SF5">
    <property type="entry name" value="GLUCOSAMINE-6-PHOSPHATE ISOMERASE"/>
    <property type="match status" value="1"/>
</dbReference>
<evidence type="ECO:0000313" key="4">
    <source>
        <dbReference type="Proteomes" id="UP001242480"/>
    </source>
</evidence>
<dbReference type="RefSeq" id="WP_307282228.1">
    <property type="nucleotide sequence ID" value="NZ_JAUSVX010000017.1"/>
</dbReference>
<comment type="caution">
    <text evidence="3">The sequence shown here is derived from an EMBL/GenBank/DDBJ whole genome shotgun (WGS) entry which is preliminary data.</text>
</comment>
<organism evidence="3 4">
    <name type="scientific">Labrys wisconsinensis</name>
    <dbReference type="NCBI Taxonomy" id="425677"/>
    <lineage>
        <taxon>Bacteria</taxon>
        <taxon>Pseudomonadati</taxon>
        <taxon>Pseudomonadota</taxon>
        <taxon>Alphaproteobacteria</taxon>
        <taxon>Hyphomicrobiales</taxon>
        <taxon>Xanthobacteraceae</taxon>
        <taxon>Labrys</taxon>
    </lineage>
</organism>
<evidence type="ECO:0000259" key="2">
    <source>
        <dbReference type="Pfam" id="PF01182"/>
    </source>
</evidence>
<protein>
    <submittedName>
        <fullName evidence="3">Glucosamine-6-phosphate deaminase</fullName>
        <ecNumber evidence="3">3.5.99.6</ecNumber>
    </submittedName>
</protein>
<keyword evidence="1 3" id="KW-0378">Hydrolase</keyword>
<evidence type="ECO:0000256" key="1">
    <source>
        <dbReference type="ARBA" id="ARBA00022801"/>
    </source>
</evidence>
<dbReference type="InterPro" id="IPR006148">
    <property type="entry name" value="Glc/Gal-6P_isomerase"/>
</dbReference>
<dbReference type="PANTHER" id="PTHR11280">
    <property type="entry name" value="GLUCOSAMINE-6-PHOSPHATE ISOMERASE"/>
    <property type="match status" value="1"/>
</dbReference>
<dbReference type="GO" id="GO:0004342">
    <property type="term" value="F:glucosamine-6-phosphate deaminase activity"/>
    <property type="evidence" value="ECO:0007669"/>
    <property type="project" value="UniProtKB-EC"/>
</dbReference>
<accession>A0ABU0JHA1</accession>
<dbReference type="CDD" id="cd01399">
    <property type="entry name" value="GlcN6P_deaminase"/>
    <property type="match status" value="1"/>
</dbReference>
<evidence type="ECO:0000313" key="3">
    <source>
        <dbReference type="EMBL" id="MDQ0473662.1"/>
    </source>
</evidence>
<proteinExistence type="predicted"/>
<dbReference type="SUPFAM" id="SSF100950">
    <property type="entry name" value="NagB/RpiA/CoA transferase-like"/>
    <property type="match status" value="1"/>
</dbReference>
<dbReference type="EC" id="3.5.99.6" evidence="3"/>
<dbReference type="InterPro" id="IPR018321">
    <property type="entry name" value="Glucosamine6P_isomerase_CS"/>
</dbReference>
<reference evidence="3 4" key="1">
    <citation type="submission" date="2023-07" db="EMBL/GenBank/DDBJ databases">
        <title>Genomic Encyclopedia of Type Strains, Phase IV (KMG-IV): sequencing the most valuable type-strain genomes for metagenomic binning, comparative biology and taxonomic classification.</title>
        <authorList>
            <person name="Goeker M."/>
        </authorList>
    </citation>
    <scope>NUCLEOTIDE SEQUENCE [LARGE SCALE GENOMIC DNA]</scope>
    <source>
        <strain evidence="3 4">DSM 19619</strain>
    </source>
</reference>
<feature type="domain" description="Glucosamine/galactosamine-6-phosphate isomerase" evidence="2">
    <location>
        <begin position="11"/>
        <end position="222"/>
    </location>
</feature>
<gene>
    <name evidence="3" type="ORF">QO011_006698</name>
</gene>
<dbReference type="EMBL" id="JAUSVX010000017">
    <property type="protein sequence ID" value="MDQ0473662.1"/>
    <property type="molecule type" value="Genomic_DNA"/>
</dbReference>
<dbReference type="Gene3D" id="3.40.50.1360">
    <property type="match status" value="1"/>
</dbReference>
<keyword evidence="4" id="KW-1185">Reference proteome</keyword>
<dbReference type="Pfam" id="PF01182">
    <property type="entry name" value="Glucosamine_iso"/>
    <property type="match status" value="1"/>
</dbReference>
<dbReference type="Proteomes" id="UP001242480">
    <property type="component" value="Unassembled WGS sequence"/>
</dbReference>
<name>A0ABU0JHA1_9HYPH</name>
<sequence length="251" mass="26612">MQFHWYEDPAALAGHAADRIAALLHRKPDAAIALPTGQTPLMLYRELAQRHRTGALSLAAAHLFNLDEYLGLPGRHPMSYAAFLRDNLIDLVDADPARVHLLDGASADPAAACAAHDRAVEAAGGLDLAILGLGVNGHIAFNEPGCSWQTRGHVVDLAEATLARHREQTGRGDLPKRGLTMGVATLREARSVLLLASGSGKRAAMAALLAGRGDPDWPVTSMLTHPDLLVLAEERLRRPLSPADGLRAAAG</sequence>
<dbReference type="PROSITE" id="PS01161">
    <property type="entry name" value="GLC_GALNAC_ISOMERASE"/>
    <property type="match status" value="1"/>
</dbReference>
<dbReference type="InterPro" id="IPR037171">
    <property type="entry name" value="NagB/RpiA_transferase-like"/>
</dbReference>